<organism evidence="8 9">
    <name type="scientific">Microvirga aerilata</name>
    <dbReference type="NCBI Taxonomy" id="670292"/>
    <lineage>
        <taxon>Bacteria</taxon>
        <taxon>Pseudomonadati</taxon>
        <taxon>Pseudomonadota</taxon>
        <taxon>Alphaproteobacteria</taxon>
        <taxon>Hyphomicrobiales</taxon>
        <taxon>Methylobacteriaceae</taxon>
        <taxon>Microvirga</taxon>
    </lineage>
</organism>
<evidence type="ECO:0000256" key="2">
    <source>
        <dbReference type="ARBA" id="ARBA00022679"/>
    </source>
</evidence>
<dbReference type="GO" id="GO:0016746">
    <property type="term" value="F:acyltransferase activity"/>
    <property type="evidence" value="ECO:0007669"/>
    <property type="project" value="UniProtKB-KW"/>
</dbReference>
<evidence type="ECO:0000256" key="4">
    <source>
        <dbReference type="ARBA" id="ARBA00023315"/>
    </source>
</evidence>
<dbReference type="NCBIfam" id="TIGR03570">
    <property type="entry name" value="NeuD_NnaD"/>
    <property type="match status" value="1"/>
</dbReference>
<proteinExistence type="inferred from homology"/>
<dbReference type="InterPro" id="IPR018357">
    <property type="entry name" value="Hexapep_transf_CS"/>
</dbReference>
<feature type="site" description="Increases basicity of active site His" evidence="5">
    <location>
        <position position="131"/>
    </location>
</feature>
<feature type="domain" description="PglD N-terminal" evidence="7">
    <location>
        <begin position="3"/>
        <end position="76"/>
    </location>
</feature>
<gene>
    <name evidence="8" type="ORF">JKG68_13870</name>
</gene>
<dbReference type="Pfam" id="PF17836">
    <property type="entry name" value="PglD_N"/>
    <property type="match status" value="1"/>
</dbReference>
<protein>
    <submittedName>
        <fullName evidence="8">NeuD/PglB/VioB family sugar acetyltransferase</fullName>
    </submittedName>
</protein>
<evidence type="ECO:0000256" key="1">
    <source>
        <dbReference type="ARBA" id="ARBA00007274"/>
    </source>
</evidence>
<keyword evidence="3" id="KW-0677">Repeat</keyword>
<dbReference type="InterPro" id="IPR041561">
    <property type="entry name" value="PglD_N"/>
</dbReference>
<feature type="binding site" evidence="6">
    <location>
        <position position="65"/>
    </location>
    <ligand>
        <name>substrate</name>
    </ligand>
</feature>
<dbReference type="Gene3D" id="3.40.50.20">
    <property type="match status" value="1"/>
</dbReference>
<dbReference type="AlphaFoldDB" id="A0A937D2B5"/>
<evidence type="ECO:0000259" key="7">
    <source>
        <dbReference type="Pfam" id="PF17836"/>
    </source>
</evidence>
<dbReference type="Gene3D" id="2.160.10.10">
    <property type="entry name" value="Hexapeptide repeat proteins"/>
    <property type="match status" value="1"/>
</dbReference>
<feature type="active site" description="Proton acceptor" evidence="5">
    <location>
        <position position="130"/>
    </location>
</feature>
<accession>A0A937D2B5</accession>
<reference evidence="8" key="1">
    <citation type="submission" date="2021-01" db="EMBL/GenBank/DDBJ databases">
        <title>Microvirga sp.</title>
        <authorList>
            <person name="Kim M.K."/>
        </authorList>
    </citation>
    <scope>NUCLEOTIDE SEQUENCE</scope>
    <source>
        <strain evidence="8">5420S-16</strain>
    </source>
</reference>
<keyword evidence="2" id="KW-0808">Transferase</keyword>
<dbReference type="PROSITE" id="PS00101">
    <property type="entry name" value="HEXAPEP_TRANSFERASES"/>
    <property type="match status" value="1"/>
</dbReference>
<evidence type="ECO:0000313" key="8">
    <source>
        <dbReference type="EMBL" id="MBL0405060.1"/>
    </source>
</evidence>
<dbReference type="PANTHER" id="PTHR43300:SF7">
    <property type="entry name" value="UDP-N-ACETYLBACILLOSAMINE N-ACETYLTRANSFERASE"/>
    <property type="match status" value="1"/>
</dbReference>
<evidence type="ECO:0000256" key="6">
    <source>
        <dbReference type="PIRSR" id="PIRSR620019-2"/>
    </source>
</evidence>
<name>A0A937D2B5_9HYPH</name>
<comment type="similarity">
    <text evidence="1">Belongs to the transferase hexapeptide repeat family.</text>
</comment>
<dbReference type="EMBL" id="JAEQMY010000017">
    <property type="protein sequence ID" value="MBL0405060.1"/>
    <property type="molecule type" value="Genomic_DNA"/>
</dbReference>
<keyword evidence="4" id="KW-0012">Acyltransferase</keyword>
<keyword evidence="9" id="KW-1185">Reference proteome</keyword>
<dbReference type="Pfam" id="PF00132">
    <property type="entry name" value="Hexapep"/>
    <property type="match status" value="2"/>
</dbReference>
<dbReference type="InterPro" id="IPR020019">
    <property type="entry name" value="AcTrfase_PglD-like"/>
</dbReference>
<dbReference type="PANTHER" id="PTHR43300">
    <property type="entry name" value="ACETYLTRANSFERASE"/>
    <property type="match status" value="1"/>
</dbReference>
<evidence type="ECO:0000256" key="3">
    <source>
        <dbReference type="ARBA" id="ARBA00022737"/>
    </source>
</evidence>
<dbReference type="InterPro" id="IPR001451">
    <property type="entry name" value="Hexapep"/>
</dbReference>
<dbReference type="InterPro" id="IPR011004">
    <property type="entry name" value="Trimer_LpxA-like_sf"/>
</dbReference>
<dbReference type="CDD" id="cd03360">
    <property type="entry name" value="LbH_AT_putative"/>
    <property type="match status" value="1"/>
</dbReference>
<dbReference type="InterPro" id="IPR050179">
    <property type="entry name" value="Trans_hexapeptide_repeat"/>
</dbReference>
<sequence length="209" mass="20884">MAVVILGAGALGREVLAVLEASSTSVSGFLVEPGYATSPVRGIPVADDLEAWSSDPEGSFLVAVGDGRAREKLVQQMGRVRYATAVHPAAIIGPNVTLCEGVMILGAASMTVDVKVSPHVLVYPGCTITHDCVIGAYASLGPGVSLAGGVVIEEGANIGVGAVIAPGCRIGAWSIVGAGAAVIRDVQAGSTVVGVPARPLVHRAEAAPD</sequence>
<dbReference type="Proteomes" id="UP000605848">
    <property type="component" value="Unassembled WGS sequence"/>
</dbReference>
<dbReference type="RefSeq" id="WP_202060375.1">
    <property type="nucleotide sequence ID" value="NZ_JAEQMY010000017.1"/>
</dbReference>
<comment type="caution">
    <text evidence="8">The sequence shown here is derived from an EMBL/GenBank/DDBJ whole genome shotgun (WGS) entry which is preliminary data.</text>
</comment>
<dbReference type="SUPFAM" id="SSF51161">
    <property type="entry name" value="Trimeric LpxA-like enzymes"/>
    <property type="match status" value="1"/>
</dbReference>
<evidence type="ECO:0000256" key="5">
    <source>
        <dbReference type="PIRSR" id="PIRSR620019-1"/>
    </source>
</evidence>
<evidence type="ECO:0000313" key="9">
    <source>
        <dbReference type="Proteomes" id="UP000605848"/>
    </source>
</evidence>